<dbReference type="PANTHER" id="PTHR43976:SF16">
    <property type="entry name" value="SHORT-CHAIN DEHYDROGENASE_REDUCTASE FAMILY PROTEIN"/>
    <property type="match status" value="1"/>
</dbReference>
<dbReference type="InterPro" id="IPR036291">
    <property type="entry name" value="NAD(P)-bd_dom_sf"/>
</dbReference>
<sequence length="460" mass="50637">MEITSSTSGSIYIKRVWLITGCSSGLGHSIAVAALNRGDIVVATARDVCKLSSLAELSAQTRSLDVTWSEAEIAQAIADFTLNTYGRIDVLVNNAGYILTGGVEECSRDEVQAVFNTNVFGQLNMIRAVLPLMRRQRSGIIANLGSIGGWYGTPGAGLYCATKACSSILSEALRSEVAHLGIKVIAIEPGYTRTEFLTPNRRVRARNVIDDLSEGVDPTIKALDAYNLKQPGDPDKAAQLIVEALTESGMCAGLELPQRLLIGADAYKIASGVFLWVVLVVKSLLEGLRNGDIIEDLQVRLLQIPKDLGELFEKMLQDLQPAYFEEASRILQTVRASYLPWGELSMETPSLEKQKKKDGSITHDGASPLHLLTLSFIKNSKETALRAFASHMTSDEQNFHAEQTRRRLQSRCEGLLEVQNYKEHGPNARIQFLHRTVKDFLEENQAQYILTSTTRGLTHM</sequence>
<dbReference type="Pfam" id="PF25053">
    <property type="entry name" value="DUF7791"/>
    <property type="match status" value="1"/>
</dbReference>
<dbReference type="InterPro" id="IPR056693">
    <property type="entry name" value="DUF7791"/>
</dbReference>
<dbReference type="AlphaFoldDB" id="A0A9W8NNP6"/>
<dbReference type="InterPro" id="IPR051911">
    <property type="entry name" value="SDR_oxidoreductase"/>
</dbReference>
<organism evidence="5 6">
    <name type="scientific">Xylaria arbuscula</name>
    <dbReference type="NCBI Taxonomy" id="114810"/>
    <lineage>
        <taxon>Eukaryota</taxon>
        <taxon>Fungi</taxon>
        <taxon>Dikarya</taxon>
        <taxon>Ascomycota</taxon>
        <taxon>Pezizomycotina</taxon>
        <taxon>Sordariomycetes</taxon>
        <taxon>Xylariomycetidae</taxon>
        <taxon>Xylariales</taxon>
        <taxon>Xylariaceae</taxon>
        <taxon>Xylaria</taxon>
    </lineage>
</organism>
<dbReference type="VEuPathDB" id="FungiDB:F4678DRAFT_416633"/>
<name>A0A9W8NNP6_9PEZI</name>
<dbReference type="InterPro" id="IPR002347">
    <property type="entry name" value="SDR_fam"/>
</dbReference>
<dbReference type="PRINTS" id="PR00081">
    <property type="entry name" value="GDHRDH"/>
</dbReference>
<protein>
    <recommendedName>
        <fullName evidence="4">DUF7791 domain-containing protein</fullName>
    </recommendedName>
</protein>
<evidence type="ECO:0000259" key="4">
    <source>
        <dbReference type="Pfam" id="PF25053"/>
    </source>
</evidence>
<dbReference type="GO" id="GO:0016491">
    <property type="term" value="F:oxidoreductase activity"/>
    <property type="evidence" value="ECO:0007669"/>
    <property type="project" value="UniProtKB-KW"/>
</dbReference>
<evidence type="ECO:0000313" key="5">
    <source>
        <dbReference type="EMBL" id="KAJ3580561.1"/>
    </source>
</evidence>
<dbReference type="Gene3D" id="3.40.50.720">
    <property type="entry name" value="NAD(P)-binding Rossmann-like Domain"/>
    <property type="match status" value="1"/>
</dbReference>
<dbReference type="Proteomes" id="UP001148614">
    <property type="component" value="Unassembled WGS sequence"/>
</dbReference>
<dbReference type="CDD" id="cd05374">
    <property type="entry name" value="17beta-HSD-like_SDR_c"/>
    <property type="match status" value="1"/>
</dbReference>
<accession>A0A9W8NNP6</accession>
<evidence type="ECO:0000256" key="2">
    <source>
        <dbReference type="ARBA" id="ARBA00023002"/>
    </source>
</evidence>
<dbReference type="PANTHER" id="PTHR43976">
    <property type="entry name" value="SHORT CHAIN DEHYDROGENASE"/>
    <property type="match status" value="1"/>
</dbReference>
<proteinExistence type="inferred from homology"/>
<comment type="similarity">
    <text evidence="1 3">Belongs to the short-chain dehydrogenases/reductases (SDR) family.</text>
</comment>
<evidence type="ECO:0000256" key="3">
    <source>
        <dbReference type="RuleBase" id="RU000363"/>
    </source>
</evidence>
<comment type="caution">
    <text evidence="5">The sequence shown here is derived from an EMBL/GenBank/DDBJ whole genome shotgun (WGS) entry which is preliminary data.</text>
</comment>
<keyword evidence="6" id="KW-1185">Reference proteome</keyword>
<evidence type="ECO:0000313" key="6">
    <source>
        <dbReference type="Proteomes" id="UP001148614"/>
    </source>
</evidence>
<reference evidence="5" key="1">
    <citation type="submission" date="2022-07" db="EMBL/GenBank/DDBJ databases">
        <title>Genome Sequence of Xylaria arbuscula.</title>
        <authorList>
            <person name="Buettner E."/>
        </authorList>
    </citation>
    <scope>NUCLEOTIDE SEQUENCE</scope>
    <source>
        <strain evidence="5">VT107</strain>
    </source>
</reference>
<dbReference type="EMBL" id="JANPWZ010000001">
    <property type="protein sequence ID" value="KAJ3580561.1"/>
    <property type="molecule type" value="Genomic_DNA"/>
</dbReference>
<keyword evidence="2" id="KW-0560">Oxidoreductase</keyword>
<gene>
    <name evidence="5" type="ORF">NPX13_g10</name>
</gene>
<dbReference type="Pfam" id="PF00106">
    <property type="entry name" value="adh_short"/>
    <property type="match status" value="1"/>
</dbReference>
<evidence type="ECO:0000256" key="1">
    <source>
        <dbReference type="ARBA" id="ARBA00006484"/>
    </source>
</evidence>
<feature type="domain" description="DUF7791" evidence="4">
    <location>
        <begin position="319"/>
        <end position="456"/>
    </location>
</feature>
<dbReference type="PRINTS" id="PR00080">
    <property type="entry name" value="SDRFAMILY"/>
</dbReference>
<dbReference type="SUPFAM" id="SSF51735">
    <property type="entry name" value="NAD(P)-binding Rossmann-fold domains"/>
    <property type="match status" value="1"/>
</dbReference>